<organism evidence="1">
    <name type="scientific">viral metagenome</name>
    <dbReference type="NCBI Taxonomy" id="1070528"/>
    <lineage>
        <taxon>unclassified sequences</taxon>
        <taxon>metagenomes</taxon>
        <taxon>organismal metagenomes</taxon>
    </lineage>
</organism>
<reference evidence="1" key="1">
    <citation type="journal article" date="2020" name="Nature">
        <title>Giant virus diversity and host interactions through global metagenomics.</title>
        <authorList>
            <person name="Schulz F."/>
            <person name="Roux S."/>
            <person name="Paez-Espino D."/>
            <person name="Jungbluth S."/>
            <person name="Walsh D.A."/>
            <person name="Denef V.J."/>
            <person name="McMahon K.D."/>
            <person name="Konstantinidis K.T."/>
            <person name="Eloe-Fadrosh E.A."/>
            <person name="Kyrpides N.C."/>
            <person name="Woyke T."/>
        </authorList>
    </citation>
    <scope>NUCLEOTIDE SEQUENCE</scope>
    <source>
        <strain evidence="1">GVMAG-S-ERX556126-94</strain>
    </source>
</reference>
<accession>A0A6C0FKX1</accession>
<sequence length="360" mass="42184">MKVLSKKYLLNFIYIILTMLTQISNDLIHHFLGKSDINSLLKSQTVKSLYESLYSEYNNSRIKIEMKEMSFPTNAFIAKSIQNKLHEYKNAMTLSWTTRGRSSVRNTLHIYLDDDSEPNTKLLVDAISYITSFSDKNRKIVIHLCLLPNKKIIKKNTKNLTNLNVNSGSSHYTNTESEICIFRREECIKVIFHEILHGLRCSNLGFNEKITERLCQKYNLDSKDILVDESYTEIWAKILNTYYISTLTNSSTKYQHFCTMLAIEREFSLYQASKVKEFIKTIKDKNLDKSTNVTAYYLVVGEILNDLESFLNICDNNPYVKDHKACLEYLYQLNLPKRKRVSNDDKYYNTLRMSVFELRV</sequence>
<protein>
    <submittedName>
        <fullName evidence="1">Uncharacterized protein</fullName>
    </submittedName>
</protein>
<evidence type="ECO:0000313" key="1">
    <source>
        <dbReference type="EMBL" id="QHT39145.1"/>
    </source>
</evidence>
<dbReference type="AlphaFoldDB" id="A0A6C0FKX1"/>
<proteinExistence type="predicted"/>
<name>A0A6C0FKX1_9ZZZZ</name>
<dbReference type="EMBL" id="MN738838">
    <property type="protein sequence ID" value="QHT39145.1"/>
    <property type="molecule type" value="Genomic_DNA"/>
</dbReference>